<organism evidence="2">
    <name type="scientific">Ralstonia solanacearum</name>
    <name type="common">Pseudomonas solanacearum</name>
    <dbReference type="NCBI Taxonomy" id="305"/>
    <lineage>
        <taxon>Bacteria</taxon>
        <taxon>Pseudomonadati</taxon>
        <taxon>Pseudomonadota</taxon>
        <taxon>Betaproteobacteria</taxon>
        <taxon>Burkholderiales</taxon>
        <taxon>Burkholderiaceae</taxon>
        <taxon>Ralstonia</taxon>
        <taxon>Ralstonia solanacearum species complex</taxon>
    </lineage>
</organism>
<feature type="region of interest" description="Disordered" evidence="1">
    <location>
        <begin position="83"/>
        <end position="112"/>
    </location>
</feature>
<sequence>MRIPDFQRRRQRWTGLPDLVLQASCVSCAPLLARHQTAANGWRNALAGRWLHSVAVLGGFPTAPKKNGPPKRAIFKSIAIRAARGSPSSHARRQRSCRPVQHGGHSATDPPVSQTTFVELVHKSVEADDLEAVTQDTSKDVGHGNCPRPLSLDGNHTVSDGHRNGFIGHAASFRTSR</sequence>
<dbReference type="AlphaFoldDB" id="A0A0S4U464"/>
<accession>A0A0S4U464</accession>
<protein>
    <submittedName>
        <fullName evidence="2">Uncharacterized protein</fullName>
    </submittedName>
</protein>
<gene>
    <name evidence="2" type="ORF">PSS4_v1_210071</name>
</gene>
<reference evidence="2" key="1">
    <citation type="submission" date="2015-10" db="EMBL/GenBank/DDBJ databases">
        <authorList>
            <person name="Gilbert D.G."/>
        </authorList>
    </citation>
    <scope>NUCLEOTIDE SEQUENCE</scope>
    <source>
        <strain evidence="2">Phyl III-seqv23</strain>
    </source>
</reference>
<dbReference type="EMBL" id="LN899821">
    <property type="protein sequence ID" value="CUV17030.1"/>
    <property type="molecule type" value="Genomic_DNA"/>
</dbReference>
<evidence type="ECO:0000256" key="1">
    <source>
        <dbReference type="SAM" id="MobiDB-lite"/>
    </source>
</evidence>
<name>A0A0S4U464_RALSL</name>
<evidence type="ECO:0000313" key="2">
    <source>
        <dbReference type="EMBL" id="CUV17030.1"/>
    </source>
</evidence>
<proteinExistence type="predicted"/>